<evidence type="ECO:0000313" key="2">
    <source>
        <dbReference type="Proteomes" id="UP000003345"/>
    </source>
</evidence>
<organism evidence="1 2">
    <name type="scientific">Haemophilus paraphrohaemolyticus HK411</name>
    <dbReference type="NCBI Taxonomy" id="1095743"/>
    <lineage>
        <taxon>Bacteria</taxon>
        <taxon>Pseudomonadati</taxon>
        <taxon>Pseudomonadota</taxon>
        <taxon>Gammaproteobacteria</taxon>
        <taxon>Pasteurellales</taxon>
        <taxon>Pasteurellaceae</taxon>
        <taxon>Haemophilus</taxon>
    </lineage>
</organism>
<evidence type="ECO:0000313" key="1">
    <source>
        <dbReference type="EMBL" id="EIG27132.1"/>
    </source>
</evidence>
<dbReference type="EMBL" id="AJMU01000021">
    <property type="protein sequence ID" value="EIG27132.1"/>
    <property type="molecule type" value="Genomic_DNA"/>
</dbReference>
<protein>
    <submittedName>
        <fullName evidence="1">Uncharacterized protein</fullName>
    </submittedName>
</protein>
<accession>I2NMS1</accession>
<reference evidence="1 2" key="1">
    <citation type="submission" date="2012-04" db="EMBL/GenBank/DDBJ databases">
        <authorList>
            <person name="Harkins D.M."/>
            <person name="Madupu R."/>
            <person name="Durkin A.S."/>
            <person name="Torralba M."/>
            <person name="Methe B."/>
            <person name="Sutton G.G."/>
            <person name="Nelson K.E."/>
        </authorList>
    </citation>
    <scope>NUCLEOTIDE SEQUENCE [LARGE SCALE GENOMIC DNA]</scope>
    <source>
        <strain evidence="1 2">HK411</strain>
    </source>
</reference>
<dbReference type="AlphaFoldDB" id="I2NMS1"/>
<sequence length="39" mass="4543">MAYVALKLGFCFLNKFNQTLNFCFFAVSKSIDKVSYRLD</sequence>
<name>I2NMS1_9PAST</name>
<proteinExistence type="predicted"/>
<dbReference type="Proteomes" id="UP000003345">
    <property type="component" value="Unassembled WGS sequence"/>
</dbReference>
<comment type="caution">
    <text evidence="1">The sequence shown here is derived from an EMBL/GenBank/DDBJ whole genome shotgun (WGS) entry which is preliminary data.</text>
</comment>
<gene>
    <name evidence="1" type="ORF">HMPREF1054_1240</name>
</gene>